<keyword evidence="6" id="KW-0663">Pyridoxal phosphate</keyword>
<dbReference type="CDD" id="cd00609">
    <property type="entry name" value="AAT_like"/>
    <property type="match status" value="1"/>
</dbReference>
<evidence type="ECO:0000256" key="4">
    <source>
        <dbReference type="ARBA" id="ARBA00022576"/>
    </source>
</evidence>
<dbReference type="GO" id="GO:1901605">
    <property type="term" value="P:alpha-amino acid metabolic process"/>
    <property type="evidence" value="ECO:0007669"/>
    <property type="project" value="TreeGrafter"/>
</dbReference>
<dbReference type="RefSeq" id="WP_131124030.1">
    <property type="nucleotide sequence ID" value="NZ_SIXH01000149.1"/>
</dbReference>
<dbReference type="Proteomes" id="UP000292452">
    <property type="component" value="Unassembled WGS sequence"/>
</dbReference>
<dbReference type="InterPro" id="IPR050859">
    <property type="entry name" value="Class-I_PLP-dep_aminotransf"/>
</dbReference>
<evidence type="ECO:0000256" key="6">
    <source>
        <dbReference type="ARBA" id="ARBA00022898"/>
    </source>
</evidence>
<evidence type="ECO:0000313" key="9">
    <source>
        <dbReference type="Proteomes" id="UP000292452"/>
    </source>
</evidence>
<dbReference type="PANTHER" id="PTHR42790:SF19">
    <property type="entry name" value="KYNURENINE_ALPHA-AMINOADIPATE AMINOTRANSFERASE, MITOCHONDRIAL"/>
    <property type="match status" value="1"/>
</dbReference>
<evidence type="ECO:0000256" key="1">
    <source>
        <dbReference type="ARBA" id="ARBA00001933"/>
    </source>
</evidence>
<keyword evidence="4 8" id="KW-0032">Aminotransferase</keyword>
<comment type="similarity">
    <text evidence="2">Belongs to the class-I pyridoxal-phosphate-dependent aminotransferase family.</text>
</comment>
<dbReference type="EMBL" id="SIXH01000149">
    <property type="protein sequence ID" value="TBO58305.1"/>
    <property type="molecule type" value="Genomic_DNA"/>
</dbReference>
<protein>
    <submittedName>
        <fullName evidence="8">PLP-dependent aminotransferase family protein</fullName>
    </submittedName>
</protein>
<comment type="caution">
    <text evidence="8">The sequence shown here is derived from an EMBL/GenBank/DDBJ whole genome shotgun (WGS) entry which is preliminary data.</text>
</comment>
<dbReference type="AlphaFoldDB" id="A0A4Q9HTW8"/>
<dbReference type="Gene3D" id="3.90.1150.10">
    <property type="entry name" value="Aspartate Aminotransferase, domain 1"/>
    <property type="match status" value="1"/>
</dbReference>
<comment type="subunit">
    <text evidence="3">Homodimer.</text>
</comment>
<dbReference type="Pfam" id="PF00155">
    <property type="entry name" value="Aminotran_1_2"/>
    <property type="match status" value="1"/>
</dbReference>
<evidence type="ECO:0000313" key="8">
    <source>
        <dbReference type="EMBL" id="TBO58305.1"/>
    </source>
</evidence>
<gene>
    <name evidence="8" type="ORF">EYS09_18130</name>
</gene>
<keyword evidence="5 8" id="KW-0808">Transferase</keyword>
<reference evidence="8 9" key="1">
    <citation type="submission" date="2019-02" db="EMBL/GenBank/DDBJ databases">
        <title>Draft Genome Sequence of Streptomyces sp. AM-2504, identified by 16S rRNA comparative analysis as a Streptomyces Kasugaensis strain.</title>
        <authorList>
            <person name="Napolioni V."/>
            <person name="Giuliodori A.M."/>
            <person name="Spurio R."/>
            <person name="Fabbretti A."/>
        </authorList>
    </citation>
    <scope>NUCLEOTIDE SEQUENCE [LARGE SCALE GENOMIC DNA]</scope>
    <source>
        <strain evidence="8 9">AM-2504</strain>
    </source>
</reference>
<keyword evidence="9" id="KW-1185">Reference proteome</keyword>
<dbReference type="InterPro" id="IPR004839">
    <property type="entry name" value="Aminotransferase_I/II_large"/>
</dbReference>
<dbReference type="GO" id="GO:0030170">
    <property type="term" value="F:pyridoxal phosphate binding"/>
    <property type="evidence" value="ECO:0007669"/>
    <property type="project" value="InterPro"/>
</dbReference>
<organism evidence="8 9">
    <name type="scientific">Streptomyces kasugaensis</name>
    <dbReference type="NCBI Taxonomy" id="1946"/>
    <lineage>
        <taxon>Bacteria</taxon>
        <taxon>Bacillati</taxon>
        <taxon>Actinomycetota</taxon>
        <taxon>Actinomycetes</taxon>
        <taxon>Kitasatosporales</taxon>
        <taxon>Streptomycetaceae</taxon>
        <taxon>Streptomyces</taxon>
    </lineage>
</organism>
<dbReference type="GO" id="GO:0008483">
    <property type="term" value="F:transaminase activity"/>
    <property type="evidence" value="ECO:0007669"/>
    <property type="project" value="UniProtKB-KW"/>
</dbReference>
<dbReference type="Gene3D" id="3.40.640.10">
    <property type="entry name" value="Type I PLP-dependent aspartate aminotransferase-like (Major domain)"/>
    <property type="match status" value="1"/>
</dbReference>
<evidence type="ECO:0000256" key="3">
    <source>
        <dbReference type="ARBA" id="ARBA00011738"/>
    </source>
</evidence>
<dbReference type="InterPro" id="IPR015424">
    <property type="entry name" value="PyrdxlP-dep_Trfase"/>
</dbReference>
<sequence>MPVDLGSRSWEQLFARHVAGDTGDEITAILDQAGSTDAIALSGGFPHPDTFPRAALAESFPRVIGDPAALQYGPTAGLPGLRDWFAGRLGAQEGVRPGDGELMITSGGMEGLGLITRCLLDAGDRVVVEGPTFFGALVGFQRAQAQVDAVPVDSEGLDVPALERLLRERPGAAPKLVYVIPDHQNPTGLSLSVERRRELVALARRYGMLIVEDVAYRELGFDGELRPSLWALAPDVVAQVGTFAKTFTPGIRMGWIAAPAPLIAQLVRAKQNTDQCTGALGQLLLEDYGRSGRFDQGIAFSRTFYRARRDLMTAALGAHLPEEMRFTRPGGGFFSWVTAPGHVDTVALQARALAQKVTYVPGRAFYPDARGGNELRLAFSRVPDEKISEGVRKLAGVLAQAAGLRGAR</sequence>
<evidence type="ECO:0000259" key="7">
    <source>
        <dbReference type="Pfam" id="PF00155"/>
    </source>
</evidence>
<dbReference type="PANTHER" id="PTHR42790">
    <property type="entry name" value="AMINOTRANSFERASE"/>
    <property type="match status" value="1"/>
</dbReference>
<evidence type="ECO:0000256" key="5">
    <source>
        <dbReference type="ARBA" id="ARBA00022679"/>
    </source>
</evidence>
<accession>A0A4Q9HTW8</accession>
<name>A0A4Q9HTW8_STRKA</name>
<comment type="cofactor">
    <cofactor evidence="1">
        <name>pyridoxal 5'-phosphate</name>
        <dbReference type="ChEBI" id="CHEBI:597326"/>
    </cofactor>
</comment>
<proteinExistence type="inferred from homology"/>
<dbReference type="FunFam" id="3.40.640.10:FF:000053">
    <property type="entry name" value="Aminotransferase, class I"/>
    <property type="match status" value="1"/>
</dbReference>
<feature type="domain" description="Aminotransferase class I/classII large" evidence="7">
    <location>
        <begin position="40"/>
        <end position="394"/>
    </location>
</feature>
<dbReference type="InterPro" id="IPR015422">
    <property type="entry name" value="PyrdxlP-dep_Trfase_small"/>
</dbReference>
<dbReference type="SUPFAM" id="SSF53383">
    <property type="entry name" value="PLP-dependent transferases"/>
    <property type="match status" value="1"/>
</dbReference>
<evidence type="ECO:0000256" key="2">
    <source>
        <dbReference type="ARBA" id="ARBA00007441"/>
    </source>
</evidence>
<dbReference type="InterPro" id="IPR015421">
    <property type="entry name" value="PyrdxlP-dep_Trfase_major"/>
</dbReference>